<evidence type="ECO:0000313" key="2">
    <source>
        <dbReference type="Proteomes" id="UP000076021"/>
    </source>
</evidence>
<evidence type="ECO:0000313" key="1">
    <source>
        <dbReference type="EMBL" id="AMW98728.1"/>
    </source>
</evidence>
<dbReference type="Proteomes" id="UP000076021">
    <property type="component" value="Chromosome"/>
</dbReference>
<organism evidence="1 2">
    <name type="scientific">Rummeliibacillus stabekisii</name>
    <dbReference type="NCBI Taxonomy" id="241244"/>
    <lineage>
        <taxon>Bacteria</taxon>
        <taxon>Bacillati</taxon>
        <taxon>Bacillota</taxon>
        <taxon>Bacilli</taxon>
        <taxon>Bacillales</taxon>
        <taxon>Caryophanaceae</taxon>
        <taxon>Rummeliibacillus</taxon>
    </lineage>
</organism>
<keyword evidence="2" id="KW-1185">Reference proteome</keyword>
<protein>
    <submittedName>
        <fullName evidence="1">Uncharacterized protein</fullName>
    </submittedName>
</protein>
<gene>
    <name evidence="1" type="ORF">ATY39_04275</name>
</gene>
<name>A0A143HAI9_9BACL</name>
<dbReference type="OrthoDB" id="2455172at2"/>
<dbReference type="KEGG" id="rst:ATY39_04275"/>
<sequence length="79" mass="9321">MSKRLLQIVPLIEIENFQGIRIRGDILLEAIHDHQMVFIHENFKIKIEADSFHVNLLRDELLALDMSNVKKIELTRIED</sequence>
<dbReference type="STRING" id="241244.ATY39_04275"/>
<reference evidence="2" key="2">
    <citation type="submission" date="2016-03" db="EMBL/GenBank/DDBJ databases">
        <authorList>
            <person name="Ploux O."/>
        </authorList>
    </citation>
    <scope>NUCLEOTIDE SEQUENCE [LARGE SCALE GENOMIC DNA]</scope>
    <source>
        <strain evidence="2">PP9</strain>
    </source>
</reference>
<dbReference type="RefSeq" id="WP_066786320.1">
    <property type="nucleotide sequence ID" value="NZ_BJVD01000001.1"/>
</dbReference>
<dbReference type="EMBL" id="CP014806">
    <property type="protein sequence ID" value="AMW98728.1"/>
    <property type="molecule type" value="Genomic_DNA"/>
</dbReference>
<proteinExistence type="predicted"/>
<accession>A0A143HAI9</accession>
<dbReference type="AlphaFoldDB" id="A0A143HAI9"/>
<reference evidence="1 2" key="1">
    <citation type="journal article" date="2016" name="Genome Announc.">
        <title>Whole-Genome Sequence of Rummeliibacillus stabekisii Strain PP9 Isolated from Antarctic Soil.</title>
        <authorList>
            <person name="da Mota F.F."/>
            <person name="Vollu R.E."/>
            <person name="Jurelevicius D."/>
            <person name="Seldin L."/>
        </authorList>
    </citation>
    <scope>NUCLEOTIDE SEQUENCE [LARGE SCALE GENOMIC DNA]</scope>
    <source>
        <strain evidence="1 2">PP9</strain>
    </source>
</reference>